<evidence type="ECO:0008006" key="3">
    <source>
        <dbReference type="Google" id="ProtNLM"/>
    </source>
</evidence>
<dbReference type="EMBL" id="JBHSBU010000001">
    <property type="protein sequence ID" value="MFC4161291.1"/>
    <property type="molecule type" value="Genomic_DNA"/>
</dbReference>
<organism evidence="1 2">
    <name type="scientific">Chitinimonas lacunae</name>
    <dbReference type="NCBI Taxonomy" id="1963018"/>
    <lineage>
        <taxon>Bacteria</taxon>
        <taxon>Pseudomonadati</taxon>
        <taxon>Pseudomonadota</taxon>
        <taxon>Betaproteobacteria</taxon>
        <taxon>Neisseriales</taxon>
        <taxon>Chitinibacteraceae</taxon>
        <taxon>Chitinimonas</taxon>
    </lineage>
</organism>
<evidence type="ECO:0000313" key="2">
    <source>
        <dbReference type="Proteomes" id="UP001595791"/>
    </source>
</evidence>
<gene>
    <name evidence="1" type="ORF">ACFOW7_18285</name>
</gene>
<proteinExistence type="predicted"/>
<dbReference type="Proteomes" id="UP001595791">
    <property type="component" value="Unassembled WGS sequence"/>
</dbReference>
<dbReference type="RefSeq" id="WP_378167063.1">
    <property type="nucleotide sequence ID" value="NZ_JBHSBU010000001.1"/>
</dbReference>
<evidence type="ECO:0000313" key="1">
    <source>
        <dbReference type="EMBL" id="MFC4161291.1"/>
    </source>
</evidence>
<sequence length="77" mass="8688">MSDLLDLGYCYRTTRAGEVHISHHGRPAAILRGEAARRFLERVDEDKANTQLLMARITGNFRRGNESRAARHPRNGG</sequence>
<comment type="caution">
    <text evidence="1">The sequence shown here is derived from an EMBL/GenBank/DDBJ whole genome shotgun (WGS) entry which is preliminary data.</text>
</comment>
<name>A0ABV8MW21_9NEIS</name>
<reference evidence="2" key="1">
    <citation type="journal article" date="2019" name="Int. J. Syst. Evol. Microbiol.">
        <title>The Global Catalogue of Microorganisms (GCM) 10K type strain sequencing project: providing services to taxonomists for standard genome sequencing and annotation.</title>
        <authorList>
            <consortium name="The Broad Institute Genomics Platform"/>
            <consortium name="The Broad Institute Genome Sequencing Center for Infectious Disease"/>
            <person name="Wu L."/>
            <person name="Ma J."/>
        </authorList>
    </citation>
    <scope>NUCLEOTIDE SEQUENCE [LARGE SCALE GENOMIC DNA]</scope>
    <source>
        <strain evidence="2">LMG 29894</strain>
    </source>
</reference>
<accession>A0ABV8MW21</accession>
<keyword evidence="2" id="KW-1185">Reference proteome</keyword>
<protein>
    <recommendedName>
        <fullName evidence="3">Type II toxin-antitoxin system prevent-host-death family antitoxin</fullName>
    </recommendedName>
</protein>